<evidence type="ECO:0000313" key="2">
    <source>
        <dbReference type="Proteomes" id="UP000069015"/>
    </source>
</evidence>
<proteinExistence type="predicted"/>
<dbReference type="KEGG" id="prr:AT705_08470"/>
<dbReference type="EMBL" id="CP013611">
    <property type="protein sequence ID" value="ALU42975.1"/>
    <property type="molecule type" value="Genomic_DNA"/>
</dbReference>
<reference evidence="1 2" key="1">
    <citation type="submission" date="2015-12" db="EMBL/GenBank/DDBJ databases">
        <title>Complete genome sequence of Pseudoalteromonas rubra SCSIO 6842, harboring a conjugative plasmid.</title>
        <authorList>
            <person name="Li B."/>
            <person name="Wang X."/>
        </authorList>
    </citation>
    <scope>NUCLEOTIDE SEQUENCE [LARGE SCALE GENOMIC DNA]</scope>
    <source>
        <strain evidence="1 2">SCSIO 6842</strain>
    </source>
</reference>
<evidence type="ECO:0000313" key="1">
    <source>
        <dbReference type="EMBL" id="ALU42975.1"/>
    </source>
</evidence>
<protein>
    <submittedName>
        <fullName evidence="1">Uncharacterized protein</fullName>
    </submittedName>
</protein>
<accession>A0A0U3I4Z6</accession>
<gene>
    <name evidence="1" type="ORF">AT705_08470</name>
</gene>
<name>A0A0U3I4Z6_9GAMM</name>
<sequence length="73" mass="8064">MKLKKVKLKNLSPAAHSLHNANTPHIAGGAGGWSNLNRCYTDVGDICKFPKTVKRCMPMESDNSRCPECDDMM</sequence>
<dbReference type="RefSeq" id="WP_058796262.1">
    <property type="nucleotide sequence ID" value="NZ_CP013611.1"/>
</dbReference>
<dbReference type="Proteomes" id="UP000069015">
    <property type="component" value="Chromosome 1"/>
</dbReference>
<dbReference type="AlphaFoldDB" id="A0A0U3I4Z6"/>
<organism evidence="1 2">
    <name type="scientific">Pseudoalteromonas rubra</name>
    <dbReference type="NCBI Taxonomy" id="43658"/>
    <lineage>
        <taxon>Bacteria</taxon>
        <taxon>Pseudomonadati</taxon>
        <taxon>Pseudomonadota</taxon>
        <taxon>Gammaproteobacteria</taxon>
        <taxon>Alteromonadales</taxon>
        <taxon>Pseudoalteromonadaceae</taxon>
        <taxon>Pseudoalteromonas</taxon>
    </lineage>
</organism>